<dbReference type="Gene3D" id="2.120.10.30">
    <property type="entry name" value="TolB, C-terminal domain"/>
    <property type="match status" value="2"/>
</dbReference>
<keyword evidence="6" id="KW-1185">Reference proteome</keyword>
<sequence length="675" mass="73748">MSQTPGDTTAFHDLSSFLAIPRVNQLALSPDGKRLVAAVAALDSEGTQFVSGLWDIDPEAIREPRRLTRSPKGESAPAFGPDGTLYFLSARQNGDPHAAKETEEAAAIWALPESGEAALTARHPGGIAGFTLARDHLTLAYTGGLLPGAADAEAHAKLRADRADAHVTAVLYESGLTRYWDSDLGPDERHTFVRRGHDGHGSPVDAGGQGFVSEAETALSPDGTRVAHTRFVHGPVPDRNRTVVVVADATTGEELRVVEDDDHVHSAPLFTSDGAGLICTRQVRETYERPYRYTLVHVDLASGEQSELLPDFENWPIGAVVSPRAEDATLWFAADELGHSPVFRRDADGTVTRLTASGTYTSLCVAPDGRTLYALRSSVASPPTPVRLDAAAPDQEPAALKAPGAAGRLPGTLTEVHTVGGDQFPLRSWLVLPEGASAERPAPLLVFPHGGPETSWNAWTWRWNPWPFAARGYAVLLPDPALSAGYGPRMHERGWGQWGGRPYDDLMRMTDATEARPDIDATRTGLAGASYGGYLANRVATLTDRFKAIVSHASIWDLRSFESDTDVPDYFRRIFGHPLTRPERYEENSPFLAADRIRTPMLVVHGGKDYRVPVGQGRALFQELQRHEVPVKFLYFPDEGHWILAPNHARLWYSTLLNFLDHHVLGKEWERPAMV</sequence>
<dbReference type="GO" id="GO:0006508">
    <property type="term" value="P:proteolysis"/>
    <property type="evidence" value="ECO:0007669"/>
    <property type="project" value="InterPro"/>
</dbReference>
<dbReference type="SUPFAM" id="SSF82171">
    <property type="entry name" value="DPP6 N-terminal domain-like"/>
    <property type="match status" value="1"/>
</dbReference>
<keyword evidence="3" id="KW-0720">Serine protease</keyword>
<reference evidence="5 6" key="1">
    <citation type="submission" date="2018-10" db="EMBL/GenBank/DDBJ databases">
        <title>Relationship between Morphology and Antimicrobial Activity in Streptomyces.</title>
        <authorList>
            <person name="Kang H.J."/>
            <person name="Kim S.B."/>
        </authorList>
    </citation>
    <scope>NUCLEOTIDE SEQUENCE [LARGE SCALE GENOMIC DNA]</scope>
    <source>
        <strain evidence="5 6">BH38</strain>
    </source>
</reference>
<dbReference type="KEGG" id="shun:DWB77_01322"/>
<organism evidence="5 6">
    <name type="scientific">Streptomyces hundungensis</name>
    <dbReference type="NCBI Taxonomy" id="1077946"/>
    <lineage>
        <taxon>Bacteria</taxon>
        <taxon>Bacillati</taxon>
        <taxon>Actinomycetota</taxon>
        <taxon>Actinomycetes</taxon>
        <taxon>Kitasatosporales</taxon>
        <taxon>Streptomycetaceae</taxon>
        <taxon>Streptomyces</taxon>
    </lineage>
</organism>
<dbReference type="SUPFAM" id="SSF53474">
    <property type="entry name" value="alpha/beta-Hydrolases"/>
    <property type="match status" value="1"/>
</dbReference>
<accession>A0A387HEL2</accession>
<dbReference type="Pfam" id="PF07676">
    <property type="entry name" value="PD40"/>
    <property type="match status" value="1"/>
</dbReference>
<evidence type="ECO:0000259" key="4">
    <source>
        <dbReference type="Pfam" id="PF00326"/>
    </source>
</evidence>
<dbReference type="InterPro" id="IPR001375">
    <property type="entry name" value="Peptidase_S9_cat"/>
</dbReference>
<dbReference type="Gene3D" id="3.40.50.1820">
    <property type="entry name" value="alpha/beta hydrolase"/>
    <property type="match status" value="1"/>
</dbReference>
<dbReference type="InterPro" id="IPR011042">
    <property type="entry name" value="6-blade_b-propeller_TolB-like"/>
</dbReference>
<gene>
    <name evidence="5" type="primary">dpp5_2</name>
    <name evidence="5" type="ORF">DWB77_01322</name>
</gene>
<evidence type="ECO:0000313" key="6">
    <source>
        <dbReference type="Proteomes" id="UP000271554"/>
    </source>
</evidence>
<dbReference type="AlphaFoldDB" id="A0A387HEL2"/>
<evidence type="ECO:0000256" key="3">
    <source>
        <dbReference type="ARBA" id="ARBA00022825"/>
    </source>
</evidence>
<evidence type="ECO:0000256" key="1">
    <source>
        <dbReference type="ARBA" id="ARBA00022729"/>
    </source>
</evidence>
<evidence type="ECO:0000256" key="2">
    <source>
        <dbReference type="ARBA" id="ARBA00022801"/>
    </source>
</evidence>
<keyword evidence="1" id="KW-0732">Signal</keyword>
<dbReference type="Proteomes" id="UP000271554">
    <property type="component" value="Chromosome"/>
</dbReference>
<dbReference type="EC" id="3.4.14.-" evidence="5"/>
<protein>
    <submittedName>
        <fullName evidence="5">Dipeptidyl-peptidase 5</fullName>
        <ecNumber evidence="5">3.4.14.-</ecNumber>
    </submittedName>
</protein>
<dbReference type="GO" id="GO:0004252">
    <property type="term" value="F:serine-type endopeptidase activity"/>
    <property type="evidence" value="ECO:0007669"/>
    <property type="project" value="TreeGrafter"/>
</dbReference>
<keyword evidence="3" id="KW-0645">Protease</keyword>
<dbReference type="RefSeq" id="WP_120720347.1">
    <property type="nucleotide sequence ID" value="NZ_CP032698.1"/>
</dbReference>
<dbReference type="PANTHER" id="PTHR42776">
    <property type="entry name" value="SERINE PEPTIDASE S9 FAMILY MEMBER"/>
    <property type="match status" value="1"/>
</dbReference>
<dbReference type="EMBL" id="CP032698">
    <property type="protein sequence ID" value="AYG79212.1"/>
    <property type="molecule type" value="Genomic_DNA"/>
</dbReference>
<dbReference type="InterPro" id="IPR029058">
    <property type="entry name" value="AB_hydrolase_fold"/>
</dbReference>
<dbReference type="OrthoDB" id="262125at2"/>
<dbReference type="Pfam" id="PF00326">
    <property type="entry name" value="Peptidase_S9"/>
    <property type="match status" value="1"/>
</dbReference>
<keyword evidence="2 5" id="KW-0378">Hydrolase</keyword>
<proteinExistence type="predicted"/>
<feature type="domain" description="Peptidase S9 prolyl oligopeptidase catalytic" evidence="4">
    <location>
        <begin position="459"/>
        <end position="664"/>
    </location>
</feature>
<evidence type="ECO:0000313" key="5">
    <source>
        <dbReference type="EMBL" id="AYG79212.1"/>
    </source>
</evidence>
<dbReference type="InterPro" id="IPR011659">
    <property type="entry name" value="WD40"/>
</dbReference>
<name>A0A387HEL2_9ACTN</name>
<dbReference type="PANTHER" id="PTHR42776:SF13">
    <property type="entry name" value="DIPEPTIDYL-PEPTIDASE 5"/>
    <property type="match status" value="1"/>
</dbReference>